<feature type="compositionally biased region" description="Polar residues" evidence="1">
    <location>
        <begin position="722"/>
        <end position="736"/>
    </location>
</feature>
<dbReference type="Proteomes" id="UP000719766">
    <property type="component" value="Unassembled WGS sequence"/>
</dbReference>
<dbReference type="InterPro" id="IPR010730">
    <property type="entry name" value="HET"/>
</dbReference>
<dbReference type="PANTHER" id="PTHR33112">
    <property type="entry name" value="DOMAIN PROTEIN, PUTATIVE-RELATED"/>
    <property type="match status" value="1"/>
</dbReference>
<proteinExistence type="predicted"/>
<keyword evidence="4" id="KW-1185">Reference proteome</keyword>
<organism evidence="3 4">
    <name type="scientific">Suillus plorans</name>
    <dbReference type="NCBI Taxonomy" id="116603"/>
    <lineage>
        <taxon>Eukaryota</taxon>
        <taxon>Fungi</taxon>
        <taxon>Dikarya</taxon>
        <taxon>Basidiomycota</taxon>
        <taxon>Agaricomycotina</taxon>
        <taxon>Agaricomycetes</taxon>
        <taxon>Agaricomycetidae</taxon>
        <taxon>Boletales</taxon>
        <taxon>Suillineae</taxon>
        <taxon>Suillaceae</taxon>
        <taxon>Suillus</taxon>
    </lineage>
</organism>
<evidence type="ECO:0000313" key="4">
    <source>
        <dbReference type="Proteomes" id="UP000719766"/>
    </source>
</evidence>
<dbReference type="AlphaFoldDB" id="A0A9P7AS25"/>
<dbReference type="PANTHER" id="PTHR33112:SF16">
    <property type="entry name" value="HETEROKARYON INCOMPATIBILITY DOMAIN-CONTAINING PROTEIN"/>
    <property type="match status" value="1"/>
</dbReference>
<evidence type="ECO:0000256" key="1">
    <source>
        <dbReference type="SAM" id="MobiDB-lite"/>
    </source>
</evidence>
<comment type="caution">
    <text evidence="3">The sequence shown here is derived from an EMBL/GenBank/DDBJ whole genome shotgun (WGS) entry which is preliminary data.</text>
</comment>
<dbReference type="Pfam" id="PF06985">
    <property type="entry name" value="HET"/>
    <property type="match status" value="1"/>
</dbReference>
<accession>A0A9P7AS25</accession>
<feature type="domain" description="Heterokaryon incompatibility" evidence="2">
    <location>
        <begin position="193"/>
        <end position="337"/>
    </location>
</feature>
<evidence type="ECO:0000313" key="3">
    <source>
        <dbReference type="EMBL" id="KAG1795313.1"/>
    </source>
</evidence>
<dbReference type="OrthoDB" id="5125733at2759"/>
<dbReference type="RefSeq" id="XP_041161186.1">
    <property type="nucleotide sequence ID" value="XM_041310431.1"/>
</dbReference>
<sequence length="833" mass="93330">MGLRNGSLVCDYCSSKFFSFEPFQIAWAAKDSSDPKAGFSYITQTWQEIDDGENKGCNWCDVLWGEIPFWYQHRKKEESPMPEETFKITVRFERRNSEDEIVLKVTIEDDWTPRYQVRCDPDDNAAAFVPGRKLVWQVGSPRAFKLASDCLTQCTLRHNCPKPQETSLPTRVIDCSDPERPKLVLTKGMQGFYAALSYVWGEPQPHSVCTTKLSTYLESIDILLLPKTIRDAIFCTHNLNLRYLWADTLCILQDSDEDKQREIPQMCDIYRCAYVTIIAASSWKVSEGFLHNRKKPVDTLLPFWCPDGKLGTISVDEDDSPMSAKEPVNRRAWCFQERLLSPRTLVYASHTLQYQCQTAMSEIGDIWNHLPSKEQGELRLPDTMVSRTPSRTLSGNDVEVVLTAWRSVLRDYTQRAVSDPSDRLVAISGIAQLFQRWWGDSNRYIAGLWERDLSTDLMWYRDSPSYGSLVTGQFLAPSWSWAATIGCIAAGWDKRAGNIIWEVQSCNAIPVSDNHPLGKVKGGRLIVRAIMRDVTWDPAEPELFELRRPCVSVTKTGDEPEDRDEACSIRSFPASGAADITVVTGLGAKDSDQIKIITLPGPNAIPTSASPVKHANIRMCIGKLRKKALKAVNIGRSFTTNLFLKLVPCLVRRKNAHMTGTAPARQPSTSHQITSNDTNENDIQVEAMTPQDHSTNTDMVVASTEVVEIGCVHSGGEPDHMGSNNHAKTRQSNEVTVPSKERERHIGYGYFDYDTGEIGADKGKAVVVGSNKGENPSHLTGLIVVPAGSTGEYRRVGLFHVHGKSYEDEDEEAPHCDIQSWLNTPNTEVITIV</sequence>
<dbReference type="GeneID" id="64604195"/>
<feature type="region of interest" description="Disordered" evidence="1">
    <location>
        <begin position="716"/>
        <end position="741"/>
    </location>
</feature>
<gene>
    <name evidence="3" type="ORF">HD556DRAFT_378038</name>
</gene>
<reference evidence="3" key="1">
    <citation type="journal article" date="2020" name="New Phytol.">
        <title>Comparative genomics reveals dynamic genome evolution in host specialist ectomycorrhizal fungi.</title>
        <authorList>
            <person name="Lofgren L.A."/>
            <person name="Nguyen N.H."/>
            <person name="Vilgalys R."/>
            <person name="Ruytinx J."/>
            <person name="Liao H.L."/>
            <person name="Branco S."/>
            <person name="Kuo A."/>
            <person name="LaButti K."/>
            <person name="Lipzen A."/>
            <person name="Andreopoulos W."/>
            <person name="Pangilinan J."/>
            <person name="Riley R."/>
            <person name="Hundley H."/>
            <person name="Na H."/>
            <person name="Barry K."/>
            <person name="Grigoriev I.V."/>
            <person name="Stajich J.E."/>
            <person name="Kennedy P.G."/>
        </authorList>
    </citation>
    <scope>NUCLEOTIDE SEQUENCE</scope>
    <source>
        <strain evidence="3">S12</strain>
    </source>
</reference>
<protein>
    <submittedName>
        <fullName evidence="3">Heterokaryon incompatibility protein-domain-containing protein</fullName>
    </submittedName>
</protein>
<dbReference type="EMBL" id="JABBWE010000022">
    <property type="protein sequence ID" value="KAG1795313.1"/>
    <property type="molecule type" value="Genomic_DNA"/>
</dbReference>
<name>A0A9P7AS25_9AGAM</name>
<evidence type="ECO:0000259" key="2">
    <source>
        <dbReference type="Pfam" id="PF06985"/>
    </source>
</evidence>